<reference evidence="1 2" key="1">
    <citation type="submission" date="2023-11" db="EMBL/GenBank/DDBJ databases">
        <title>Draft genome of Azohydromonas lata strain H1 (DSM1123), a polyhydroxyalkanoate producer.</title>
        <authorList>
            <person name="Traversa D."/>
            <person name="D'Addabbo P."/>
            <person name="Pazzani C."/>
            <person name="Manzari C."/>
            <person name="Chiara M."/>
            <person name="Scrascia M."/>
        </authorList>
    </citation>
    <scope>NUCLEOTIDE SEQUENCE [LARGE SCALE GENOMIC DNA]</scope>
    <source>
        <strain evidence="1 2">H1</strain>
        <plasmid evidence="1">unnamed</plasmid>
    </source>
</reference>
<gene>
    <name evidence="1" type="ORF">SM757_01390</name>
</gene>
<keyword evidence="1" id="KW-0614">Plasmid</keyword>
<evidence type="ECO:0000313" key="2">
    <source>
        <dbReference type="Proteomes" id="UP001293718"/>
    </source>
</evidence>
<dbReference type="EMBL" id="JAXOJX010000001">
    <property type="protein sequence ID" value="MDZ5455217.1"/>
    <property type="molecule type" value="Genomic_DNA"/>
</dbReference>
<keyword evidence="2" id="KW-1185">Reference proteome</keyword>
<organism evidence="1 2">
    <name type="scientific">Azohydromonas lata</name>
    <dbReference type="NCBI Taxonomy" id="45677"/>
    <lineage>
        <taxon>Bacteria</taxon>
        <taxon>Pseudomonadati</taxon>
        <taxon>Pseudomonadota</taxon>
        <taxon>Betaproteobacteria</taxon>
        <taxon>Burkholderiales</taxon>
        <taxon>Sphaerotilaceae</taxon>
        <taxon>Azohydromonas</taxon>
    </lineage>
</organism>
<dbReference type="Proteomes" id="UP001293718">
    <property type="component" value="Unassembled WGS sequence"/>
</dbReference>
<protein>
    <submittedName>
        <fullName evidence="1">Uncharacterized protein</fullName>
    </submittedName>
</protein>
<accession>A0ABU5I7Z4</accession>
<sequence>MTRAALAWLYAGETPRRGEIRVELGQGVGVAGLVTGAANEGGFKDLAGRFARQGLLRFGVAMSGEIRFTRLDTGRRVELSHRPRRYRGPPG</sequence>
<geneLocation type="plasmid" evidence="1">
    <name>unnamed</name>
</geneLocation>
<name>A0ABU5I7Z4_9BURK</name>
<evidence type="ECO:0000313" key="1">
    <source>
        <dbReference type="EMBL" id="MDZ5455217.1"/>
    </source>
</evidence>
<comment type="caution">
    <text evidence="1">The sequence shown here is derived from an EMBL/GenBank/DDBJ whole genome shotgun (WGS) entry which is preliminary data.</text>
</comment>
<proteinExistence type="predicted"/>
<dbReference type="RefSeq" id="WP_322463913.1">
    <property type="nucleotide sequence ID" value="NZ_JAXOJX010000001.1"/>
</dbReference>